<dbReference type="AlphaFoldDB" id="A0A0A8YD79"/>
<reference evidence="1" key="2">
    <citation type="journal article" date="2015" name="Data Brief">
        <title>Shoot transcriptome of the giant reed, Arundo donax.</title>
        <authorList>
            <person name="Barrero R.A."/>
            <person name="Guerrero F.D."/>
            <person name="Moolhuijzen P."/>
            <person name="Goolsby J.A."/>
            <person name="Tidwell J."/>
            <person name="Bellgard S.E."/>
            <person name="Bellgard M.I."/>
        </authorList>
    </citation>
    <scope>NUCLEOTIDE SEQUENCE</scope>
    <source>
        <tissue evidence="1">Shoot tissue taken approximately 20 cm above the soil surface</tissue>
    </source>
</reference>
<accession>A0A0A8YD79</accession>
<name>A0A0A8YD79_ARUDO</name>
<dbReference type="EMBL" id="GBRH01273839">
    <property type="protein sequence ID" value="JAD24056.1"/>
    <property type="molecule type" value="Transcribed_RNA"/>
</dbReference>
<proteinExistence type="predicted"/>
<organism evidence="1">
    <name type="scientific">Arundo donax</name>
    <name type="common">Giant reed</name>
    <name type="synonym">Donax arundinaceus</name>
    <dbReference type="NCBI Taxonomy" id="35708"/>
    <lineage>
        <taxon>Eukaryota</taxon>
        <taxon>Viridiplantae</taxon>
        <taxon>Streptophyta</taxon>
        <taxon>Embryophyta</taxon>
        <taxon>Tracheophyta</taxon>
        <taxon>Spermatophyta</taxon>
        <taxon>Magnoliopsida</taxon>
        <taxon>Liliopsida</taxon>
        <taxon>Poales</taxon>
        <taxon>Poaceae</taxon>
        <taxon>PACMAD clade</taxon>
        <taxon>Arundinoideae</taxon>
        <taxon>Arundineae</taxon>
        <taxon>Arundo</taxon>
    </lineage>
</organism>
<reference evidence="1" key="1">
    <citation type="submission" date="2014-09" db="EMBL/GenBank/DDBJ databases">
        <authorList>
            <person name="Magalhaes I.L.F."/>
            <person name="Oliveira U."/>
            <person name="Santos F.R."/>
            <person name="Vidigal T.H.D.A."/>
            <person name="Brescovit A.D."/>
            <person name="Santos A.J."/>
        </authorList>
    </citation>
    <scope>NUCLEOTIDE SEQUENCE</scope>
    <source>
        <tissue evidence="1">Shoot tissue taken approximately 20 cm above the soil surface</tissue>
    </source>
</reference>
<sequence length="65" mass="7547">MEKLLRKLAYSEHCNGSISDFSLHIATLLWLEGTRNCFVVAYTVVDLFVLSSRRLCRFHPFNIVD</sequence>
<evidence type="ECO:0000313" key="1">
    <source>
        <dbReference type="EMBL" id="JAD24056.1"/>
    </source>
</evidence>
<protein>
    <submittedName>
        <fullName evidence="1">Uncharacterized protein</fullName>
    </submittedName>
</protein>